<reference evidence="3" key="2">
    <citation type="submission" date="2021-01" db="EMBL/GenBank/DDBJ databases">
        <authorList>
            <person name="Schikora-Tamarit M.A."/>
        </authorList>
    </citation>
    <scope>NUCLEOTIDE SEQUENCE</scope>
    <source>
        <strain evidence="3">NCAIM Y.01608</strain>
    </source>
</reference>
<feature type="domain" description="CN hydrolase" evidence="2">
    <location>
        <begin position="2"/>
        <end position="263"/>
    </location>
</feature>
<dbReference type="GO" id="GO:0016811">
    <property type="term" value="F:hydrolase activity, acting on carbon-nitrogen (but not peptide) bonds, in linear amides"/>
    <property type="evidence" value="ECO:0007669"/>
    <property type="project" value="InterPro"/>
</dbReference>
<accession>A0A9P8T0H8</accession>
<sequence>MVLVAAGQLCASNVLKDNATAAINLITKAASLKCKVLFLPEASDYIARNAQQSKEIVKSVSESPFVLAIQKKLQELHATGSSLSVSVGIHEPSETSDRVKNTLIWFNEAGEIVQRYQKIHLFDVDIKNGPILKESQSVEPGSKVLKPFPTAIGNVGLGICYDLRFPELALRLRSEGAQVLTYPSAWTMKTGPHFQILAQSTAIFTQCYVVMPAQKGKHKVEDGTVTNRESYGHTCIIDPSGTVLAQCTDIDDVEDICIADIDLVKLLGILQQHSTNKSRISESTKSQSKLTQMLFGSKCLRYNYQIDVSERFPTLDQLKFIKDTLSMNPQCKKAFKAAFPSIGSANDHVIDLQSTDSSALKELESKSMDELVEKHLFRPPLVVDWDHQLIASEESELLKILKNYDKNEEGL</sequence>
<dbReference type="Gene3D" id="3.40.30.10">
    <property type="entry name" value="Glutaredoxin"/>
    <property type="match status" value="1"/>
</dbReference>
<keyword evidence="1" id="KW-0378">Hydrolase</keyword>
<dbReference type="Pfam" id="PF00795">
    <property type="entry name" value="CN_hydrolase"/>
    <property type="match status" value="1"/>
</dbReference>
<gene>
    <name evidence="3" type="ORF">OGATHE_005222</name>
</gene>
<evidence type="ECO:0000259" key="2">
    <source>
        <dbReference type="PROSITE" id="PS50263"/>
    </source>
</evidence>
<proteinExistence type="predicted"/>
<organism evidence="3 4">
    <name type="scientific">Ogataea polymorpha</name>
    <dbReference type="NCBI Taxonomy" id="460523"/>
    <lineage>
        <taxon>Eukaryota</taxon>
        <taxon>Fungi</taxon>
        <taxon>Dikarya</taxon>
        <taxon>Ascomycota</taxon>
        <taxon>Saccharomycotina</taxon>
        <taxon>Pichiomycetes</taxon>
        <taxon>Pichiales</taxon>
        <taxon>Pichiaceae</taxon>
        <taxon>Ogataea</taxon>
    </lineage>
</organism>
<dbReference type="GO" id="GO:0016491">
    <property type="term" value="F:oxidoreductase activity"/>
    <property type="evidence" value="ECO:0007669"/>
    <property type="project" value="InterPro"/>
</dbReference>
<name>A0A9P8T0H8_9ASCO</name>
<dbReference type="Proteomes" id="UP000788993">
    <property type="component" value="Unassembled WGS sequence"/>
</dbReference>
<dbReference type="GO" id="GO:0005739">
    <property type="term" value="C:mitochondrion"/>
    <property type="evidence" value="ECO:0007669"/>
    <property type="project" value="InterPro"/>
</dbReference>
<dbReference type="Gene3D" id="3.60.110.10">
    <property type="entry name" value="Carbon-nitrogen hydrolase"/>
    <property type="match status" value="1"/>
</dbReference>
<evidence type="ECO:0000313" key="3">
    <source>
        <dbReference type="EMBL" id="KAH3660890.1"/>
    </source>
</evidence>
<dbReference type="InterPro" id="IPR003010">
    <property type="entry name" value="C-N_Hydrolase"/>
</dbReference>
<dbReference type="PANTHER" id="PTHR23088:SF27">
    <property type="entry name" value="DEAMINATED GLUTATHIONE AMIDASE"/>
    <property type="match status" value="1"/>
</dbReference>
<dbReference type="SUPFAM" id="SSF52833">
    <property type="entry name" value="Thioredoxin-like"/>
    <property type="match status" value="1"/>
</dbReference>
<comment type="caution">
    <text evidence="3">The sequence shown here is derived from an EMBL/GenBank/DDBJ whole genome shotgun (WGS) entry which is preliminary data.</text>
</comment>
<dbReference type="CDD" id="cd07572">
    <property type="entry name" value="nit"/>
    <property type="match status" value="1"/>
</dbReference>
<dbReference type="InterPro" id="IPR045254">
    <property type="entry name" value="Nit1/2_C-N_Hydrolase"/>
</dbReference>
<dbReference type="InterPro" id="IPR001110">
    <property type="entry name" value="UPF0012_CS"/>
</dbReference>
<evidence type="ECO:0000256" key="1">
    <source>
        <dbReference type="ARBA" id="ARBA00022801"/>
    </source>
</evidence>
<dbReference type="PROSITE" id="PS01227">
    <property type="entry name" value="UPF0012"/>
    <property type="match status" value="1"/>
</dbReference>
<dbReference type="PROSITE" id="PS50263">
    <property type="entry name" value="CN_HYDROLASE"/>
    <property type="match status" value="1"/>
</dbReference>
<reference evidence="3" key="1">
    <citation type="journal article" date="2021" name="Open Biol.">
        <title>Shared evolutionary footprints suggest mitochondrial oxidative damage underlies multiple complex I losses in fungi.</title>
        <authorList>
            <person name="Schikora-Tamarit M.A."/>
            <person name="Marcet-Houben M."/>
            <person name="Nosek J."/>
            <person name="Gabaldon T."/>
        </authorList>
    </citation>
    <scope>NUCLEOTIDE SEQUENCE</scope>
    <source>
        <strain evidence="3">NCAIM Y.01608</strain>
    </source>
</reference>
<protein>
    <recommendedName>
        <fullName evidence="2">CN hydrolase domain-containing protein</fullName>
    </recommendedName>
</protein>
<evidence type="ECO:0000313" key="4">
    <source>
        <dbReference type="Proteomes" id="UP000788993"/>
    </source>
</evidence>
<dbReference type="SUPFAM" id="SSF56317">
    <property type="entry name" value="Carbon-nitrogen hydrolase"/>
    <property type="match status" value="1"/>
</dbReference>
<dbReference type="PANTHER" id="PTHR23088">
    <property type="entry name" value="NITRILASE-RELATED"/>
    <property type="match status" value="1"/>
</dbReference>
<dbReference type="EMBL" id="JAEUBD010001468">
    <property type="protein sequence ID" value="KAH3660890.1"/>
    <property type="molecule type" value="Genomic_DNA"/>
</dbReference>
<dbReference type="InterPro" id="IPR036526">
    <property type="entry name" value="C-N_Hydrolase_sf"/>
</dbReference>
<dbReference type="InterPro" id="IPR036249">
    <property type="entry name" value="Thioredoxin-like_sf"/>
</dbReference>
<keyword evidence="4" id="KW-1185">Reference proteome</keyword>
<dbReference type="AlphaFoldDB" id="A0A9P8T0H8"/>